<name>A0A222VPZ7_9PSEU</name>
<dbReference type="OrthoDB" id="8117292at2"/>
<feature type="domain" description="Activator of Hsp90 ATPase homologue 1/2-like C-terminal" evidence="2">
    <location>
        <begin position="37"/>
        <end position="148"/>
    </location>
</feature>
<protein>
    <submittedName>
        <fullName evidence="3">Uncharacterized conserved protein YndB, AHSA1/START domain</fullName>
    </submittedName>
</protein>
<evidence type="ECO:0000256" key="1">
    <source>
        <dbReference type="ARBA" id="ARBA00006817"/>
    </source>
</evidence>
<dbReference type="InterPro" id="IPR023393">
    <property type="entry name" value="START-like_dom_sf"/>
</dbReference>
<accession>A0A222VPZ7</accession>
<proteinExistence type="inferred from homology"/>
<evidence type="ECO:0000313" key="3">
    <source>
        <dbReference type="EMBL" id="SDC30945.1"/>
    </source>
</evidence>
<organism evidence="3 4">
    <name type="scientific">Prauserella marina</name>
    <dbReference type="NCBI Taxonomy" id="530584"/>
    <lineage>
        <taxon>Bacteria</taxon>
        <taxon>Bacillati</taxon>
        <taxon>Actinomycetota</taxon>
        <taxon>Actinomycetes</taxon>
        <taxon>Pseudonocardiales</taxon>
        <taxon>Pseudonocardiaceae</taxon>
        <taxon>Prauserella</taxon>
    </lineage>
</organism>
<dbReference type="Proteomes" id="UP000199494">
    <property type="component" value="Unassembled WGS sequence"/>
</dbReference>
<dbReference type="Gene3D" id="3.30.530.20">
    <property type="match status" value="1"/>
</dbReference>
<dbReference type="SUPFAM" id="SSF55961">
    <property type="entry name" value="Bet v1-like"/>
    <property type="match status" value="1"/>
</dbReference>
<dbReference type="STRING" id="530584.SAMN05421630_1011243"/>
<evidence type="ECO:0000313" key="4">
    <source>
        <dbReference type="Proteomes" id="UP000199494"/>
    </source>
</evidence>
<gene>
    <name evidence="3" type="ORF">SAMN05421630_1011243</name>
</gene>
<dbReference type="RefSeq" id="WP_091798227.1">
    <property type="nucleotide sequence ID" value="NZ_CP016353.1"/>
</dbReference>
<dbReference type="EMBL" id="FMZE01000001">
    <property type="protein sequence ID" value="SDC30945.1"/>
    <property type="molecule type" value="Genomic_DNA"/>
</dbReference>
<keyword evidence="4" id="KW-1185">Reference proteome</keyword>
<sequence length="208" mass="22505">MIDIANELKVVYREVRERREAGEAGSICVLLRRRYPVPVGDVWDALTIPARLERWFLPVSGELREGGTFAAEGNAEGTVLQCERPYLLRLTWGEASSVVELRLGSEDGDDTVLELEHTVPLSVAGSGAGALYTGPGWDVSLLGLDQYVRGVEVGDPGMWESSEDVQKFSQHTVSAWASAIENSGTATTEEIGAARQVSLARFAPDVTA</sequence>
<dbReference type="KEGG" id="pmad:BAY61_14315"/>
<evidence type="ECO:0000259" key="2">
    <source>
        <dbReference type="Pfam" id="PF08327"/>
    </source>
</evidence>
<dbReference type="AlphaFoldDB" id="A0A222VPZ7"/>
<reference evidence="3 4" key="1">
    <citation type="submission" date="2016-10" db="EMBL/GenBank/DDBJ databases">
        <authorList>
            <person name="de Groot N.N."/>
        </authorList>
    </citation>
    <scope>NUCLEOTIDE SEQUENCE [LARGE SCALE GENOMIC DNA]</scope>
    <source>
        <strain evidence="3 4">CGMCC 4.5506</strain>
    </source>
</reference>
<comment type="similarity">
    <text evidence="1">Belongs to the AHA1 family.</text>
</comment>
<dbReference type="Pfam" id="PF08327">
    <property type="entry name" value="AHSA1"/>
    <property type="match status" value="1"/>
</dbReference>
<dbReference type="InterPro" id="IPR013538">
    <property type="entry name" value="ASHA1/2-like_C"/>
</dbReference>